<organism evidence="2 3">
    <name type="scientific">Ilumatobacter coccineus (strain NBRC 103263 / KCTC 29153 / YM16-304)</name>
    <dbReference type="NCBI Taxonomy" id="1313172"/>
    <lineage>
        <taxon>Bacteria</taxon>
        <taxon>Bacillati</taxon>
        <taxon>Actinomycetota</taxon>
        <taxon>Acidimicrobiia</taxon>
        <taxon>Acidimicrobiales</taxon>
        <taxon>Ilumatobacteraceae</taxon>
        <taxon>Ilumatobacter</taxon>
    </lineage>
</organism>
<feature type="domain" description="NADPH-dependent FMN reductase-like" evidence="1">
    <location>
        <begin position="10"/>
        <end position="158"/>
    </location>
</feature>
<dbReference type="InterPro" id="IPR029039">
    <property type="entry name" value="Flavoprotein-like_sf"/>
</dbReference>
<dbReference type="SUPFAM" id="SSF52218">
    <property type="entry name" value="Flavoproteins"/>
    <property type="match status" value="1"/>
</dbReference>
<evidence type="ECO:0000259" key="1">
    <source>
        <dbReference type="Pfam" id="PF03358"/>
    </source>
</evidence>
<evidence type="ECO:0000313" key="3">
    <source>
        <dbReference type="Proteomes" id="UP000011863"/>
    </source>
</evidence>
<name>A0A6C7E8V8_ILUCY</name>
<dbReference type="EMBL" id="AP012057">
    <property type="protein sequence ID" value="BAN01639.1"/>
    <property type="molecule type" value="Genomic_DNA"/>
</dbReference>
<evidence type="ECO:0000313" key="2">
    <source>
        <dbReference type="EMBL" id="BAN01639.1"/>
    </source>
</evidence>
<dbReference type="RefSeq" id="WP_015440886.1">
    <property type="nucleotide sequence ID" value="NC_020520.1"/>
</dbReference>
<dbReference type="KEGG" id="aym:YM304_13250"/>
<accession>A0A6C7E8V8</accession>
<dbReference type="OrthoDB" id="8853249at2"/>
<dbReference type="Pfam" id="PF03358">
    <property type="entry name" value="FMN_red"/>
    <property type="match status" value="1"/>
</dbReference>
<dbReference type="GO" id="GO:0016491">
    <property type="term" value="F:oxidoreductase activity"/>
    <property type="evidence" value="ECO:0007669"/>
    <property type="project" value="InterPro"/>
</dbReference>
<protein>
    <recommendedName>
        <fullName evidence="1">NADPH-dependent FMN reductase-like domain-containing protein</fullName>
    </recommendedName>
</protein>
<dbReference type="AlphaFoldDB" id="A0A6C7E8V8"/>
<sequence>MAQFSGLTAVILNCSLQHEAKESHTRLLLNRVAGIMRTEGVEVEIIHMLEHRVGFGMVTDTTSLGDERDDWPGIHAKIMDADILVIGTPIWLGVKSSVATLAIERLYAYSGETNEHGQYLYYGKVGGCVVTGNEDGVKACSMETLYALSHIGYTIPPQADCGWLGEIGPGPSYGDTPDGADVPAGFDSEFTNKNATIMTWNLMHTAKMLKEQGGFPVGGNVAETWRDYTNAEDQDPHAD</sequence>
<keyword evidence="3" id="KW-1185">Reference proteome</keyword>
<gene>
    <name evidence="2" type="ORF">YM304_13250</name>
</gene>
<dbReference type="InterPro" id="IPR005025">
    <property type="entry name" value="FMN_Rdtase-like_dom"/>
</dbReference>
<proteinExistence type="predicted"/>
<dbReference type="Gene3D" id="3.40.50.360">
    <property type="match status" value="1"/>
</dbReference>
<reference evidence="2 3" key="1">
    <citation type="journal article" date="2013" name="Int. J. Syst. Evol. Microbiol.">
        <title>Ilumatobacter nonamiense sp. nov. and Ilumatobacter coccineum sp. nov., isolated from seashore sand.</title>
        <authorList>
            <person name="Matsumoto A."/>
            <person name="Kasai H."/>
            <person name="Matsuo Y."/>
            <person name="Shizuri Y."/>
            <person name="Ichikawa N."/>
            <person name="Fujita N."/>
            <person name="Omura S."/>
            <person name="Takahashi Y."/>
        </authorList>
    </citation>
    <scope>NUCLEOTIDE SEQUENCE [LARGE SCALE GENOMIC DNA]</scope>
    <source>
        <strain evidence="3">NBRC 103263 / KCTC 29153 / YM16-304</strain>
    </source>
</reference>
<dbReference type="Proteomes" id="UP000011863">
    <property type="component" value="Chromosome"/>
</dbReference>